<name>A0A0A9CGR9_ARUDO</name>
<protein>
    <submittedName>
        <fullName evidence="1">Uncharacterized protein</fullName>
    </submittedName>
</protein>
<dbReference type="AlphaFoldDB" id="A0A0A9CGR9"/>
<reference evidence="1" key="2">
    <citation type="journal article" date="2015" name="Data Brief">
        <title>Shoot transcriptome of the giant reed, Arundo donax.</title>
        <authorList>
            <person name="Barrero R.A."/>
            <person name="Guerrero F.D."/>
            <person name="Moolhuijzen P."/>
            <person name="Goolsby J.A."/>
            <person name="Tidwell J."/>
            <person name="Bellgard S.E."/>
            <person name="Bellgard M.I."/>
        </authorList>
    </citation>
    <scope>NUCLEOTIDE SEQUENCE</scope>
    <source>
        <tissue evidence="1">Shoot tissue taken approximately 20 cm above the soil surface</tissue>
    </source>
</reference>
<proteinExistence type="predicted"/>
<reference evidence="1" key="1">
    <citation type="submission" date="2014-09" db="EMBL/GenBank/DDBJ databases">
        <authorList>
            <person name="Magalhaes I.L.F."/>
            <person name="Oliveira U."/>
            <person name="Santos F.R."/>
            <person name="Vidigal T.H.D.A."/>
            <person name="Brescovit A.D."/>
            <person name="Santos A.J."/>
        </authorList>
    </citation>
    <scope>NUCLEOTIDE SEQUENCE</scope>
    <source>
        <tissue evidence="1">Shoot tissue taken approximately 20 cm above the soil surface</tissue>
    </source>
</reference>
<accession>A0A0A9CGR9</accession>
<sequence length="30" mass="3416">MVSIYSPHSSMKCDKWTSHMLTNLSSEEAD</sequence>
<evidence type="ECO:0000313" key="1">
    <source>
        <dbReference type="EMBL" id="JAD72575.1"/>
    </source>
</evidence>
<dbReference type="EMBL" id="GBRH01225320">
    <property type="protein sequence ID" value="JAD72575.1"/>
    <property type="molecule type" value="Transcribed_RNA"/>
</dbReference>
<organism evidence="1">
    <name type="scientific">Arundo donax</name>
    <name type="common">Giant reed</name>
    <name type="synonym">Donax arundinaceus</name>
    <dbReference type="NCBI Taxonomy" id="35708"/>
    <lineage>
        <taxon>Eukaryota</taxon>
        <taxon>Viridiplantae</taxon>
        <taxon>Streptophyta</taxon>
        <taxon>Embryophyta</taxon>
        <taxon>Tracheophyta</taxon>
        <taxon>Spermatophyta</taxon>
        <taxon>Magnoliopsida</taxon>
        <taxon>Liliopsida</taxon>
        <taxon>Poales</taxon>
        <taxon>Poaceae</taxon>
        <taxon>PACMAD clade</taxon>
        <taxon>Arundinoideae</taxon>
        <taxon>Arundineae</taxon>
        <taxon>Arundo</taxon>
    </lineage>
</organism>